<evidence type="ECO:0000256" key="1">
    <source>
        <dbReference type="SAM" id="Phobius"/>
    </source>
</evidence>
<keyword evidence="1" id="KW-1133">Transmembrane helix</keyword>
<dbReference type="Proteomes" id="UP000622653">
    <property type="component" value="Unassembled WGS sequence"/>
</dbReference>
<comment type="caution">
    <text evidence="2">The sequence shown here is derived from an EMBL/GenBank/DDBJ whole genome shotgun (WGS) entry which is preliminary data.</text>
</comment>
<reference evidence="2" key="1">
    <citation type="submission" date="2020-11" db="EMBL/GenBank/DDBJ databases">
        <title>Multidrug resistant novel bacterium Savagea serpentis sp. nov., isolated from the scats of a vine snake (Ahaetulla nasuta).</title>
        <authorList>
            <person name="Venkata Ramana V."/>
            <person name="Vikas Patil S."/>
            <person name="Yogita Lugani V."/>
        </authorList>
    </citation>
    <scope>NUCLEOTIDE SEQUENCE</scope>
    <source>
        <strain evidence="2">SN6</strain>
    </source>
</reference>
<keyword evidence="1" id="KW-0472">Membrane</keyword>
<gene>
    <name evidence="2" type="ORF">IRY55_04885</name>
</gene>
<sequence length="221" mass="25255">MRRKIGLFFIIMSLPLLLLYVVEAGWGMYEDGRYIGNTAIAYEDHPFEMEEQIQNMPSYIDPWGVEKGLANVTLRYDGEVIETFQTVPVAIEAKGLDRYYGTIGMQEKQGTWTVVVLNEPELFITNEFGQLEGCVPDEERSYTVIKRGEENSEAVYAFTERTPELTAYIRAMHLYPTKLGYLTNVPYTLPSIWVPITYPFATLFIGLALYVTGRKKTEASE</sequence>
<dbReference type="RefSeq" id="WP_194562120.1">
    <property type="nucleotide sequence ID" value="NZ_JADKPV010000001.1"/>
</dbReference>
<dbReference type="EMBL" id="JADKPV010000001">
    <property type="protein sequence ID" value="MBF4500694.1"/>
    <property type="molecule type" value="Genomic_DNA"/>
</dbReference>
<accession>A0A8J7KSL0</accession>
<proteinExistence type="predicted"/>
<evidence type="ECO:0000313" key="2">
    <source>
        <dbReference type="EMBL" id="MBF4500694.1"/>
    </source>
</evidence>
<dbReference type="AlphaFoldDB" id="A0A8J7KSL0"/>
<protein>
    <submittedName>
        <fullName evidence="2">Uncharacterized protein</fullName>
    </submittedName>
</protein>
<feature type="transmembrane region" description="Helical" evidence="1">
    <location>
        <begin position="192"/>
        <end position="211"/>
    </location>
</feature>
<keyword evidence="3" id="KW-1185">Reference proteome</keyword>
<keyword evidence="1" id="KW-0812">Transmembrane</keyword>
<evidence type="ECO:0000313" key="3">
    <source>
        <dbReference type="Proteomes" id="UP000622653"/>
    </source>
</evidence>
<name>A0A8J7KSL0_9BACL</name>
<organism evidence="2 3">
    <name type="scientific">Savagea serpentis</name>
    <dbReference type="NCBI Taxonomy" id="2785297"/>
    <lineage>
        <taxon>Bacteria</taxon>
        <taxon>Bacillati</taxon>
        <taxon>Bacillota</taxon>
        <taxon>Bacilli</taxon>
        <taxon>Bacillales</taxon>
        <taxon>Caryophanaceae</taxon>
        <taxon>Savagea</taxon>
    </lineage>
</organism>